<dbReference type="Pfam" id="PF04075">
    <property type="entry name" value="F420H2_quin_red"/>
    <property type="match status" value="1"/>
</dbReference>
<protein>
    <recommendedName>
        <fullName evidence="6">Nitroreductase</fullName>
    </recommendedName>
</protein>
<dbReference type="AlphaFoldDB" id="A0A7U3UZT5"/>
<dbReference type="EMBL" id="AP018365">
    <property type="protein sequence ID" value="BBB01627.1"/>
    <property type="molecule type" value="Genomic_DNA"/>
</dbReference>
<dbReference type="NCBIfam" id="TIGR00026">
    <property type="entry name" value="hi_GC_TIGR00026"/>
    <property type="match status" value="1"/>
</dbReference>
<gene>
    <name evidence="4" type="ORF">RVR_9131</name>
</gene>
<dbReference type="PANTHER" id="PTHR39428:SF3">
    <property type="entry name" value="DEAZAFLAVIN-DEPENDENT NITROREDUCTASE"/>
    <property type="match status" value="1"/>
</dbReference>
<comment type="catalytic activity">
    <reaction evidence="2">
        <text>oxidized coenzyme F420-(gamma-L-Glu)(n) + a quinol + H(+) = reduced coenzyme F420-(gamma-L-Glu)(n) + a quinone</text>
        <dbReference type="Rhea" id="RHEA:39663"/>
        <dbReference type="Rhea" id="RHEA-COMP:12939"/>
        <dbReference type="Rhea" id="RHEA-COMP:14378"/>
        <dbReference type="ChEBI" id="CHEBI:15378"/>
        <dbReference type="ChEBI" id="CHEBI:24646"/>
        <dbReference type="ChEBI" id="CHEBI:132124"/>
        <dbReference type="ChEBI" id="CHEBI:133980"/>
        <dbReference type="ChEBI" id="CHEBI:139511"/>
    </reaction>
</comment>
<dbReference type="KEGG" id="arev:RVR_9131"/>
<sequence>MTAYDPDNVKTSPSEWVAEQAERYESSGGTEGTDMKGSPCLLIDYLGRRSGVWHRTVLIYGRDGDDYLIVASKGGADEHPVWFLSVRDNPDVHLRVGTERFAARAEVLSAQDKARVWPHLLEVYPPYADYQEKTERDIPVVRLSRRA</sequence>
<dbReference type="Proteomes" id="UP000595703">
    <property type="component" value="Chromosome"/>
</dbReference>
<dbReference type="GO" id="GO:0070967">
    <property type="term" value="F:coenzyme F420 binding"/>
    <property type="evidence" value="ECO:0007669"/>
    <property type="project" value="TreeGrafter"/>
</dbReference>
<dbReference type="Gene3D" id="2.30.110.10">
    <property type="entry name" value="Electron Transport, Fmn-binding Protein, Chain A"/>
    <property type="match status" value="1"/>
</dbReference>
<dbReference type="GO" id="GO:0005886">
    <property type="term" value="C:plasma membrane"/>
    <property type="evidence" value="ECO:0007669"/>
    <property type="project" value="TreeGrafter"/>
</dbReference>
<evidence type="ECO:0000256" key="1">
    <source>
        <dbReference type="ARBA" id="ARBA00008710"/>
    </source>
</evidence>
<dbReference type="InterPro" id="IPR004378">
    <property type="entry name" value="F420H2_quin_Rdtase"/>
</dbReference>
<keyword evidence="5" id="KW-1185">Reference proteome</keyword>
<comment type="similarity">
    <text evidence="1">Belongs to the F420H(2)-dependent quinone reductase family.</text>
</comment>
<name>A0A7U3UZT5_9ACTN</name>
<evidence type="ECO:0000256" key="3">
    <source>
        <dbReference type="SAM" id="MobiDB-lite"/>
    </source>
</evidence>
<reference evidence="4 5" key="1">
    <citation type="journal article" date="2010" name="J. Bacteriol.">
        <title>Biochemical characterization of a novel indole prenyltransferase from Streptomyces sp. SN-593.</title>
        <authorList>
            <person name="Takahashi S."/>
            <person name="Takagi H."/>
            <person name="Toyoda A."/>
            <person name="Uramoto M."/>
            <person name="Nogawa T."/>
            <person name="Ueki M."/>
            <person name="Sakaki Y."/>
            <person name="Osada H."/>
        </authorList>
    </citation>
    <scope>NUCLEOTIDE SEQUENCE [LARGE SCALE GENOMIC DNA]</scope>
    <source>
        <strain evidence="4 5">SN-593</strain>
    </source>
</reference>
<dbReference type="InterPro" id="IPR012349">
    <property type="entry name" value="Split_barrel_FMN-bd"/>
</dbReference>
<reference evidence="4 5" key="4">
    <citation type="journal article" date="2020" name="Sci. Rep.">
        <title>beta-carboline chemical signals induce reveromycin production through a LuxR family regulator in Streptomyces sp. SN-593.</title>
        <authorList>
            <person name="Panthee S."/>
            <person name="Kito N."/>
            <person name="Hayashi T."/>
            <person name="Shimizu T."/>
            <person name="Ishikawa J."/>
            <person name="Hamamoto H."/>
            <person name="Osada H."/>
            <person name="Takahashi S."/>
        </authorList>
    </citation>
    <scope>NUCLEOTIDE SEQUENCE [LARGE SCALE GENOMIC DNA]</scope>
    <source>
        <strain evidence="4 5">SN-593</strain>
    </source>
</reference>
<evidence type="ECO:0000256" key="2">
    <source>
        <dbReference type="ARBA" id="ARBA00049106"/>
    </source>
</evidence>
<feature type="region of interest" description="Disordered" evidence="3">
    <location>
        <begin position="1"/>
        <end position="33"/>
    </location>
</feature>
<evidence type="ECO:0008006" key="6">
    <source>
        <dbReference type="Google" id="ProtNLM"/>
    </source>
</evidence>
<dbReference type="PANTHER" id="PTHR39428">
    <property type="entry name" value="F420H(2)-DEPENDENT QUINONE REDUCTASE RV1261C"/>
    <property type="match status" value="1"/>
</dbReference>
<organism evidence="4 5">
    <name type="scientific">Actinacidiphila reveromycinica</name>
    <dbReference type="NCBI Taxonomy" id="659352"/>
    <lineage>
        <taxon>Bacteria</taxon>
        <taxon>Bacillati</taxon>
        <taxon>Actinomycetota</taxon>
        <taxon>Actinomycetes</taxon>
        <taxon>Kitasatosporales</taxon>
        <taxon>Streptomycetaceae</taxon>
        <taxon>Actinacidiphila</taxon>
    </lineage>
</organism>
<dbReference type="GO" id="GO:0016491">
    <property type="term" value="F:oxidoreductase activity"/>
    <property type="evidence" value="ECO:0007669"/>
    <property type="project" value="InterPro"/>
</dbReference>
<proteinExistence type="inferred from homology"/>
<accession>A0A7U3UZT5</accession>
<reference evidence="4 5" key="2">
    <citation type="journal article" date="2011" name="J. Antibiot.">
        <title>Furaquinocins I and J: novel polyketide isoprenoid hybrid compounds from Streptomyces reveromyceticus SN-593.</title>
        <authorList>
            <person name="Panthee S."/>
            <person name="Takahashi S."/>
            <person name="Takagi H."/>
            <person name="Nogawa T."/>
            <person name="Oowada E."/>
            <person name="Uramoto M."/>
            <person name="Osada H."/>
        </authorList>
    </citation>
    <scope>NUCLEOTIDE SEQUENCE [LARGE SCALE GENOMIC DNA]</scope>
    <source>
        <strain evidence="4 5">SN-593</strain>
    </source>
</reference>
<evidence type="ECO:0000313" key="5">
    <source>
        <dbReference type="Proteomes" id="UP000595703"/>
    </source>
</evidence>
<dbReference type="RefSeq" id="WP_202237533.1">
    <property type="nucleotide sequence ID" value="NZ_AP018365.1"/>
</dbReference>
<evidence type="ECO:0000313" key="4">
    <source>
        <dbReference type="EMBL" id="BBB01627.1"/>
    </source>
</evidence>
<reference evidence="4 5" key="3">
    <citation type="journal article" date="2011" name="Nat. Chem. Biol.">
        <title>Reveromycin A biosynthesis uses RevG and RevJ for stereospecific spiroacetal formation.</title>
        <authorList>
            <person name="Takahashi S."/>
            <person name="Toyoda A."/>
            <person name="Sekiyama Y."/>
            <person name="Takagi H."/>
            <person name="Nogawa T."/>
            <person name="Uramoto M."/>
            <person name="Suzuki R."/>
            <person name="Koshino H."/>
            <person name="Kumano T."/>
            <person name="Panthee S."/>
            <person name="Dairi T."/>
            <person name="Ishikawa J."/>
            <person name="Ikeda H."/>
            <person name="Sakaki Y."/>
            <person name="Osada H."/>
        </authorList>
    </citation>
    <scope>NUCLEOTIDE SEQUENCE [LARGE SCALE GENOMIC DNA]</scope>
    <source>
        <strain evidence="4 5">SN-593</strain>
    </source>
</reference>